<dbReference type="PANTHER" id="PTHR46244">
    <property type="entry name" value="PHOSPHOENOLPYRUVATE-PROTEIN PHOSPHOTRANSFERASE"/>
    <property type="match status" value="1"/>
</dbReference>
<evidence type="ECO:0000256" key="15">
    <source>
        <dbReference type="ARBA" id="ARBA00022842"/>
    </source>
</evidence>
<evidence type="ECO:0000256" key="17">
    <source>
        <dbReference type="PIRNR" id="PIRNR000732"/>
    </source>
</evidence>
<evidence type="ECO:0000256" key="3">
    <source>
        <dbReference type="ARBA" id="ARBA00002728"/>
    </source>
</evidence>
<organism evidence="21 22">
    <name type="scientific">Pseudoxanthomonas putridarboris</name>
    <dbReference type="NCBI Taxonomy" id="752605"/>
    <lineage>
        <taxon>Bacteria</taxon>
        <taxon>Pseudomonadati</taxon>
        <taxon>Pseudomonadota</taxon>
        <taxon>Gammaproteobacteria</taxon>
        <taxon>Lysobacterales</taxon>
        <taxon>Lysobacteraceae</taxon>
        <taxon>Pseudoxanthomonas</taxon>
    </lineage>
</organism>
<dbReference type="PIRSF" id="PIRSF000732">
    <property type="entry name" value="PTS_enzyme_I"/>
    <property type="match status" value="1"/>
</dbReference>
<evidence type="ECO:0000313" key="21">
    <source>
        <dbReference type="EMBL" id="MEL1263647.1"/>
    </source>
</evidence>
<dbReference type="Pfam" id="PF00391">
    <property type="entry name" value="PEP-utilizers"/>
    <property type="match status" value="1"/>
</dbReference>
<evidence type="ECO:0000256" key="7">
    <source>
        <dbReference type="ARBA" id="ARBA00016544"/>
    </source>
</evidence>
<comment type="similarity">
    <text evidence="5 17">Belongs to the PEP-utilizing enzyme family.</text>
</comment>
<dbReference type="RefSeq" id="WP_341724842.1">
    <property type="nucleotide sequence ID" value="NZ_JBBWWT010000002.1"/>
</dbReference>
<dbReference type="InterPro" id="IPR000121">
    <property type="entry name" value="PEP_util_C"/>
</dbReference>
<dbReference type="EMBL" id="JBBWWT010000002">
    <property type="protein sequence ID" value="MEL1263647.1"/>
    <property type="molecule type" value="Genomic_DNA"/>
</dbReference>
<accession>A0ABU9IXE0</accession>
<dbReference type="SUPFAM" id="SSF51621">
    <property type="entry name" value="Phosphoenolpyruvate/pyruvate domain"/>
    <property type="match status" value="1"/>
</dbReference>
<dbReference type="NCBIfam" id="TIGR01417">
    <property type="entry name" value="PTS_I_fam"/>
    <property type="match status" value="1"/>
</dbReference>
<dbReference type="PRINTS" id="PR01736">
    <property type="entry name" value="PHPHTRNFRASE"/>
</dbReference>
<dbReference type="InterPro" id="IPR023151">
    <property type="entry name" value="PEP_util_CS"/>
</dbReference>
<dbReference type="InterPro" id="IPR050499">
    <property type="entry name" value="PEP-utilizing_PTS_enzyme"/>
</dbReference>
<feature type="domain" description="PEP-utilising enzyme C-terminal" evidence="19">
    <location>
        <begin position="254"/>
        <end position="543"/>
    </location>
</feature>
<dbReference type="InterPro" id="IPR015813">
    <property type="entry name" value="Pyrv/PenolPyrv_kinase-like_dom"/>
</dbReference>
<dbReference type="SUPFAM" id="SSF47831">
    <property type="entry name" value="Enzyme I of the PEP:sugar phosphotransferase system HPr-binding (sub)domain"/>
    <property type="match status" value="1"/>
</dbReference>
<evidence type="ECO:0000256" key="13">
    <source>
        <dbReference type="ARBA" id="ARBA00022723"/>
    </source>
</evidence>
<keyword evidence="10 17" id="KW-0762">Sugar transport</keyword>
<evidence type="ECO:0000256" key="6">
    <source>
        <dbReference type="ARBA" id="ARBA00012232"/>
    </source>
</evidence>
<evidence type="ECO:0000256" key="11">
    <source>
        <dbReference type="ARBA" id="ARBA00022679"/>
    </source>
</evidence>
<dbReference type="Proteomes" id="UP001459204">
    <property type="component" value="Unassembled WGS sequence"/>
</dbReference>
<dbReference type="Gene3D" id="3.20.20.60">
    <property type="entry name" value="Phosphoenolpyruvate-binding domains"/>
    <property type="match status" value="1"/>
</dbReference>
<evidence type="ECO:0000256" key="16">
    <source>
        <dbReference type="ARBA" id="ARBA00033235"/>
    </source>
</evidence>
<dbReference type="Pfam" id="PF02896">
    <property type="entry name" value="PEP-utilizers_C"/>
    <property type="match status" value="1"/>
</dbReference>
<comment type="caution">
    <text evidence="21">The sequence shown here is derived from an EMBL/GenBank/DDBJ whole genome shotgun (WGS) entry which is preliminary data.</text>
</comment>
<feature type="domain" description="Phosphotransferase system enzyme I N-terminal" evidence="20">
    <location>
        <begin position="8"/>
        <end position="130"/>
    </location>
</feature>
<comment type="function">
    <text evidence="3 17">General (non sugar-specific) component of the phosphoenolpyruvate-dependent sugar phosphotransferase system (sugar PTS). This major carbohydrate active-transport system catalyzes the phosphorylation of incoming sugar substrates concomitantly with their translocation across the cell membrane. Enzyme I transfers the phosphoryl group from phosphoenolpyruvate (PEP) to the phosphoryl carrier protein (HPr).</text>
</comment>
<dbReference type="PANTHER" id="PTHR46244:SF3">
    <property type="entry name" value="PHOSPHOENOLPYRUVATE-PROTEIN PHOSPHOTRANSFERASE"/>
    <property type="match status" value="1"/>
</dbReference>
<sequence>MTRALLPGHGASRGSALGRARVRLPHVLEVAEQRIRQNQVDGELTRLHDAVGATRGEMHELRARLHGALAKEVGEFLDLHALLLDDPELLHGLDELIRTGRYSADYALRLQRDRLAAVFDGMDDAYLKSRMDDLDHVIGRIHAHLHQRVADTGGVAGEILVSDNVAPSELAQLQTQGVVAIVTAAGSPLSHSAILARSLHLPLVVGNAQALQRINDGDILLVDGSTGEVIVSPDAEDLRRYRARLREAAREERELGRLRSKPSRTRDGVDIALWANAESLDDVAHAHALGAAGLGLYRTEFLFLQRNELPDEDEQFRTYRDVVLGMSGRPVTIRTLDLGADKADRTGLALSDEDNPALGLRGVRLSLAHQGVFDTQLRAILRASGYGPVRILVPMVSSREEILQVRRHIKRVALKLRKEGHEVAEHIALGAMIEVPAAAIALHGFVDVVDFLSIGTNDLVQYLLAADRNNDALGELYSPLHPGVLRLLRHVIGIGTEHKVPVAMCGEIAGDAKMAPLLLALGLTEFSLHPATLLELRRAIRDSDLGQLQARAGKLLQARDRAGIERWLKATP</sequence>
<evidence type="ECO:0000259" key="20">
    <source>
        <dbReference type="Pfam" id="PF05524"/>
    </source>
</evidence>
<dbReference type="GO" id="GO:0008965">
    <property type="term" value="F:phosphoenolpyruvate-protein phosphotransferase activity"/>
    <property type="evidence" value="ECO:0007669"/>
    <property type="project" value="UniProtKB-EC"/>
</dbReference>
<evidence type="ECO:0000256" key="12">
    <source>
        <dbReference type="ARBA" id="ARBA00022683"/>
    </source>
</evidence>
<keyword evidence="11 17" id="KW-0808">Transferase</keyword>
<comment type="catalytic activity">
    <reaction evidence="1 17">
        <text>L-histidyl-[protein] + phosphoenolpyruvate = N(pros)-phospho-L-histidyl-[protein] + pyruvate</text>
        <dbReference type="Rhea" id="RHEA:23880"/>
        <dbReference type="Rhea" id="RHEA-COMP:9745"/>
        <dbReference type="Rhea" id="RHEA-COMP:9746"/>
        <dbReference type="ChEBI" id="CHEBI:15361"/>
        <dbReference type="ChEBI" id="CHEBI:29979"/>
        <dbReference type="ChEBI" id="CHEBI:58702"/>
        <dbReference type="ChEBI" id="CHEBI:64837"/>
        <dbReference type="EC" id="2.7.3.9"/>
    </reaction>
</comment>
<keyword evidence="22" id="KW-1185">Reference proteome</keyword>
<comment type="subcellular location">
    <subcellularLocation>
        <location evidence="4 17">Cytoplasm</location>
    </subcellularLocation>
</comment>
<reference evidence="21 22" key="1">
    <citation type="submission" date="2024-04" db="EMBL/GenBank/DDBJ databases">
        <title>Draft genome sequence of Pseudoxanthomonas putridarboris WD12.</title>
        <authorList>
            <person name="Oh J."/>
        </authorList>
    </citation>
    <scope>NUCLEOTIDE SEQUENCE [LARGE SCALE GENOMIC DNA]</scope>
    <source>
        <strain evidence="21 22">WD12</strain>
    </source>
</reference>
<dbReference type="PROSITE" id="PS00742">
    <property type="entry name" value="PEP_ENZYMES_2"/>
    <property type="match status" value="1"/>
</dbReference>
<keyword evidence="12 17" id="KW-0598">Phosphotransferase system</keyword>
<comment type="cofactor">
    <cofactor evidence="2 17">
        <name>Mg(2+)</name>
        <dbReference type="ChEBI" id="CHEBI:18420"/>
    </cofactor>
</comment>
<dbReference type="EC" id="2.7.3.9" evidence="6 17"/>
<evidence type="ECO:0000256" key="2">
    <source>
        <dbReference type="ARBA" id="ARBA00001946"/>
    </source>
</evidence>
<dbReference type="InterPro" id="IPR040442">
    <property type="entry name" value="Pyrv_kinase-like_dom_sf"/>
</dbReference>
<evidence type="ECO:0000256" key="1">
    <source>
        <dbReference type="ARBA" id="ARBA00000683"/>
    </source>
</evidence>
<dbReference type="InterPro" id="IPR008279">
    <property type="entry name" value="PEP-util_enz_mobile_dom"/>
</dbReference>
<dbReference type="InterPro" id="IPR036618">
    <property type="entry name" value="PtsI_HPr-bd_sf"/>
</dbReference>
<gene>
    <name evidence="21" type="primary">ptsP</name>
    <name evidence="21" type="ORF">AAD027_04560</name>
</gene>
<evidence type="ECO:0000256" key="5">
    <source>
        <dbReference type="ARBA" id="ARBA00007837"/>
    </source>
</evidence>
<keyword evidence="8 17" id="KW-0813">Transport</keyword>
<dbReference type="InterPro" id="IPR006318">
    <property type="entry name" value="PTS_EI-like"/>
</dbReference>
<dbReference type="InterPro" id="IPR008731">
    <property type="entry name" value="PTS_EIN"/>
</dbReference>
<evidence type="ECO:0000259" key="18">
    <source>
        <dbReference type="Pfam" id="PF00391"/>
    </source>
</evidence>
<dbReference type="InterPro" id="IPR024692">
    <property type="entry name" value="PTS_EI"/>
</dbReference>
<dbReference type="Gene3D" id="3.50.30.10">
    <property type="entry name" value="Phosphohistidine domain"/>
    <property type="match status" value="1"/>
</dbReference>
<evidence type="ECO:0000256" key="4">
    <source>
        <dbReference type="ARBA" id="ARBA00004496"/>
    </source>
</evidence>
<dbReference type="SUPFAM" id="SSF52009">
    <property type="entry name" value="Phosphohistidine domain"/>
    <property type="match status" value="1"/>
</dbReference>
<evidence type="ECO:0000256" key="14">
    <source>
        <dbReference type="ARBA" id="ARBA00022777"/>
    </source>
</evidence>
<dbReference type="InterPro" id="IPR036637">
    <property type="entry name" value="Phosphohistidine_dom_sf"/>
</dbReference>
<dbReference type="Gene3D" id="1.10.274.10">
    <property type="entry name" value="PtsI, HPr-binding domain"/>
    <property type="match status" value="1"/>
</dbReference>
<evidence type="ECO:0000256" key="8">
    <source>
        <dbReference type="ARBA" id="ARBA00022448"/>
    </source>
</evidence>
<name>A0ABU9IXE0_9GAMM</name>
<dbReference type="Pfam" id="PF05524">
    <property type="entry name" value="PEP-utilisers_N"/>
    <property type="match status" value="1"/>
</dbReference>
<evidence type="ECO:0000313" key="22">
    <source>
        <dbReference type="Proteomes" id="UP001459204"/>
    </source>
</evidence>
<keyword evidence="15 17" id="KW-0460">Magnesium</keyword>
<protein>
    <recommendedName>
        <fullName evidence="7 17">Phosphoenolpyruvate-protein phosphotransferase</fullName>
        <ecNumber evidence="6 17">2.7.3.9</ecNumber>
    </recommendedName>
    <alternativeName>
        <fullName evidence="16 17">Phosphotransferase system, enzyme I</fullName>
    </alternativeName>
</protein>
<proteinExistence type="inferred from homology"/>
<keyword evidence="13 17" id="KW-0479">Metal-binding</keyword>
<evidence type="ECO:0000256" key="10">
    <source>
        <dbReference type="ARBA" id="ARBA00022597"/>
    </source>
</evidence>
<feature type="domain" description="PEP-utilising enzyme mobile" evidence="18">
    <location>
        <begin position="156"/>
        <end position="227"/>
    </location>
</feature>
<keyword evidence="9 17" id="KW-0963">Cytoplasm</keyword>
<keyword evidence="14 17" id="KW-0418">Kinase</keyword>
<evidence type="ECO:0000256" key="9">
    <source>
        <dbReference type="ARBA" id="ARBA00022490"/>
    </source>
</evidence>
<evidence type="ECO:0000259" key="19">
    <source>
        <dbReference type="Pfam" id="PF02896"/>
    </source>
</evidence>